<feature type="region of interest" description="Disordered" evidence="1">
    <location>
        <begin position="45"/>
        <end position="67"/>
    </location>
</feature>
<sequence>MKTTETEIGLASVPAMAIGSSTEVLVSIVENQAGLRRNSFMFNNNQKSPDCDMGKSPSTEITSSSVQSTPLVEGHLLEAICDGANRPEMAQQNTNGWSHTEGNLQNQNQGTDQPVQVDLRVHKAAEVPNVHAPATPKDSLQNDDFWTVRELLWGILIIVISITVLLLVGWALAFKIPHARPK</sequence>
<organism evidence="3 4">
    <name type="scientific">Tenebrio molitor</name>
    <name type="common">Yellow mealworm beetle</name>
    <dbReference type="NCBI Taxonomy" id="7067"/>
    <lineage>
        <taxon>Eukaryota</taxon>
        <taxon>Metazoa</taxon>
        <taxon>Ecdysozoa</taxon>
        <taxon>Arthropoda</taxon>
        <taxon>Hexapoda</taxon>
        <taxon>Insecta</taxon>
        <taxon>Pterygota</taxon>
        <taxon>Neoptera</taxon>
        <taxon>Endopterygota</taxon>
        <taxon>Coleoptera</taxon>
        <taxon>Polyphaga</taxon>
        <taxon>Cucujiformia</taxon>
        <taxon>Tenebrionidae</taxon>
        <taxon>Tenebrio</taxon>
    </lineage>
</organism>
<keyword evidence="2" id="KW-1133">Transmembrane helix</keyword>
<accession>A0A8J6L6M5</accession>
<dbReference type="EMBL" id="JABDTM020028075">
    <property type="protein sequence ID" value="KAH0809540.1"/>
    <property type="molecule type" value="Genomic_DNA"/>
</dbReference>
<evidence type="ECO:0000313" key="3">
    <source>
        <dbReference type="EMBL" id="KAH0809540.1"/>
    </source>
</evidence>
<keyword evidence="2" id="KW-0812">Transmembrane</keyword>
<reference evidence="3" key="1">
    <citation type="journal article" date="2020" name="J Insects Food Feed">
        <title>The yellow mealworm (Tenebrio molitor) genome: a resource for the emerging insects as food and feed industry.</title>
        <authorList>
            <person name="Eriksson T."/>
            <person name="Andere A."/>
            <person name="Kelstrup H."/>
            <person name="Emery V."/>
            <person name="Picard C."/>
        </authorList>
    </citation>
    <scope>NUCLEOTIDE SEQUENCE</scope>
    <source>
        <strain evidence="3">Stoneville</strain>
        <tissue evidence="3">Whole head</tissue>
    </source>
</reference>
<feature type="compositionally biased region" description="Polar residues" evidence="1">
    <location>
        <begin position="56"/>
        <end position="67"/>
    </location>
</feature>
<dbReference type="Proteomes" id="UP000719412">
    <property type="component" value="Unassembled WGS sequence"/>
</dbReference>
<evidence type="ECO:0000256" key="1">
    <source>
        <dbReference type="SAM" id="MobiDB-lite"/>
    </source>
</evidence>
<gene>
    <name evidence="3" type="ORF">GEV33_013250</name>
</gene>
<evidence type="ECO:0000313" key="4">
    <source>
        <dbReference type="Proteomes" id="UP000719412"/>
    </source>
</evidence>
<dbReference type="AlphaFoldDB" id="A0A8J6L6M5"/>
<keyword evidence="2" id="KW-0472">Membrane</keyword>
<feature type="transmembrane region" description="Helical" evidence="2">
    <location>
        <begin position="151"/>
        <end position="174"/>
    </location>
</feature>
<evidence type="ECO:0000256" key="2">
    <source>
        <dbReference type="SAM" id="Phobius"/>
    </source>
</evidence>
<keyword evidence="4" id="KW-1185">Reference proteome</keyword>
<reference evidence="3" key="2">
    <citation type="submission" date="2021-08" db="EMBL/GenBank/DDBJ databases">
        <authorList>
            <person name="Eriksson T."/>
        </authorList>
    </citation>
    <scope>NUCLEOTIDE SEQUENCE</scope>
    <source>
        <strain evidence="3">Stoneville</strain>
        <tissue evidence="3">Whole head</tissue>
    </source>
</reference>
<feature type="region of interest" description="Disordered" evidence="1">
    <location>
        <begin position="88"/>
        <end position="111"/>
    </location>
</feature>
<feature type="compositionally biased region" description="Polar residues" evidence="1">
    <location>
        <begin position="90"/>
        <end position="111"/>
    </location>
</feature>
<protein>
    <submittedName>
        <fullName evidence="3">Uncharacterized protein</fullName>
    </submittedName>
</protein>
<name>A0A8J6L6M5_TENMO</name>
<comment type="caution">
    <text evidence="3">The sequence shown here is derived from an EMBL/GenBank/DDBJ whole genome shotgun (WGS) entry which is preliminary data.</text>
</comment>
<proteinExistence type="predicted"/>